<dbReference type="EMBL" id="CP000434">
    <property type="protein sequence ID" value="ABH00883.1"/>
    <property type="molecule type" value="Genomic_DNA"/>
</dbReference>
<accession>Q0RV03</accession>
<feature type="region of interest" description="Disordered" evidence="1">
    <location>
        <begin position="68"/>
        <end position="112"/>
    </location>
</feature>
<evidence type="ECO:0000313" key="2">
    <source>
        <dbReference type="EMBL" id="ABH00883.1"/>
    </source>
</evidence>
<sequence length="191" mass="20075">MAGTGDVGAHRWRVPASLTTDASASSSVTTCQHLRARLQRGLVRSVDGPRARRRPRVACSQIGQLGLTRSARRASPSCRPAYRSRRAGRRPTPLTGPGSRRRRPRLRGGRQDDKVSWLGGCVVRSAAEESVEESGCGRGSGVALAGALLGFGHGLHDTVDVCTAASPGGLSAVGARNWITHGGVLLGYRCS</sequence>
<dbReference type="Proteomes" id="UP000008710">
    <property type="component" value="Plasmid pRHL3"/>
</dbReference>
<evidence type="ECO:0000256" key="1">
    <source>
        <dbReference type="SAM" id="MobiDB-lite"/>
    </source>
</evidence>
<geneLocation type="plasmid" evidence="2 3">
    <name>pRHL3</name>
</geneLocation>
<dbReference type="KEGG" id="rha:RHA1_ro11236"/>
<proteinExistence type="predicted"/>
<feature type="compositionally biased region" description="Basic residues" evidence="1">
    <location>
        <begin position="99"/>
        <end position="108"/>
    </location>
</feature>
<protein>
    <submittedName>
        <fullName evidence="2">Uncharacterized protein</fullName>
    </submittedName>
</protein>
<reference evidence="3" key="1">
    <citation type="journal article" date="2006" name="Proc. Natl. Acad. Sci. U.S.A.">
        <title>The complete genome of Rhodococcus sp. RHA1 provides insights into a catabolic powerhouse.</title>
        <authorList>
            <person name="McLeod M.P."/>
            <person name="Warren R.L."/>
            <person name="Hsiao W.W.L."/>
            <person name="Araki N."/>
            <person name="Myhre M."/>
            <person name="Fernandes C."/>
            <person name="Miyazawa D."/>
            <person name="Wong W."/>
            <person name="Lillquist A.L."/>
            <person name="Wang D."/>
            <person name="Dosanjh M."/>
            <person name="Hara H."/>
            <person name="Petrescu A."/>
            <person name="Morin R.D."/>
            <person name="Yang G."/>
            <person name="Stott J.M."/>
            <person name="Schein J.E."/>
            <person name="Shin H."/>
            <person name="Smailus D."/>
            <person name="Siddiqui A.S."/>
            <person name="Marra M.A."/>
            <person name="Jones S.J.M."/>
            <person name="Holt R."/>
            <person name="Brinkman F.S.L."/>
            <person name="Miyauchi K."/>
            <person name="Fukuda M."/>
            <person name="Davies J.E."/>
            <person name="Mohn W.W."/>
            <person name="Eltis L.D."/>
        </authorList>
    </citation>
    <scope>NUCLEOTIDE SEQUENCE [LARGE SCALE GENOMIC DNA]</scope>
    <source>
        <strain evidence="3">RHA1</strain>
    </source>
</reference>
<dbReference type="AlphaFoldDB" id="Q0RV03"/>
<name>Q0RV03_RHOJR</name>
<gene>
    <name evidence="2" type="ordered locus">RHA1_ro11236</name>
</gene>
<evidence type="ECO:0000313" key="3">
    <source>
        <dbReference type="Proteomes" id="UP000008710"/>
    </source>
</evidence>
<organism evidence="2 3">
    <name type="scientific">Rhodococcus jostii (strain RHA1)</name>
    <dbReference type="NCBI Taxonomy" id="101510"/>
    <lineage>
        <taxon>Bacteria</taxon>
        <taxon>Bacillati</taxon>
        <taxon>Actinomycetota</taxon>
        <taxon>Actinomycetes</taxon>
        <taxon>Mycobacteriales</taxon>
        <taxon>Nocardiaceae</taxon>
        <taxon>Rhodococcus</taxon>
    </lineage>
</organism>
<keyword evidence="2" id="KW-0614">Plasmid</keyword>
<dbReference type="HOGENOM" id="CLU_1420466_0_0_11"/>